<evidence type="ECO:0000259" key="1">
    <source>
        <dbReference type="Pfam" id="PF04448"/>
    </source>
</evidence>
<dbReference type="Proteomes" id="UP000014902">
    <property type="component" value="Segment"/>
</dbReference>
<organism evidence="2 3">
    <name type="scientific">Salmonella phage Jersey</name>
    <dbReference type="NCBI Taxonomy" id="1340534"/>
    <lineage>
        <taxon>Viruses</taxon>
        <taxon>Duplodnaviria</taxon>
        <taxon>Heunggongvirae</taxon>
        <taxon>Uroviricota</taxon>
        <taxon>Caudoviricetes</taxon>
        <taxon>Sarkviridae</taxon>
        <taxon>Guernseyvirinae</taxon>
        <taxon>Jerseyvirus</taxon>
        <taxon>Jerseyvirus jersey</taxon>
    </lineage>
</organism>
<dbReference type="OrthoDB" id="161at1910976"/>
<evidence type="ECO:0000313" key="2">
    <source>
        <dbReference type="EMBL" id="AGP24943.1"/>
    </source>
</evidence>
<dbReference type="GeneID" id="16901036"/>
<dbReference type="Pfam" id="PF04448">
    <property type="entry name" value="DUF551"/>
    <property type="match status" value="1"/>
</dbReference>
<proteinExistence type="predicted"/>
<name>S4WY37_9CAUD</name>
<reference evidence="2 3" key="1">
    <citation type="submission" date="2013-05" db="EMBL/GenBank/DDBJ databases">
        <authorList>
            <person name="Anany H."/>
            <person name="Corbeil J."/>
            <person name="Kropinski A.M."/>
            <person name="Moineau S."/>
            <person name="Plante P.-L."/>
            <person name="Tremblay D."/>
        </authorList>
    </citation>
    <scope>NUCLEOTIDE SEQUENCE [LARGE SCALE GENOMIC DNA]</scope>
</reference>
<dbReference type="RefSeq" id="YP_008239764.1">
    <property type="nucleotide sequence ID" value="NC_021777.1"/>
</dbReference>
<gene>
    <name evidence="2" type="ORF">Jersey_55</name>
</gene>
<dbReference type="KEGG" id="vg:16901036"/>
<accession>S4WY37</accession>
<keyword evidence="3" id="KW-1185">Reference proteome</keyword>
<evidence type="ECO:0000313" key="3">
    <source>
        <dbReference type="Proteomes" id="UP000014902"/>
    </source>
</evidence>
<protein>
    <recommendedName>
        <fullName evidence="1">DUF551 domain-containing protein</fullName>
    </recommendedName>
</protein>
<dbReference type="EMBL" id="KF148055">
    <property type="protein sequence ID" value="AGP24943.1"/>
    <property type="molecule type" value="Genomic_DNA"/>
</dbReference>
<sequence>MLSKYRIVSDEWGGPLSVADGKNIEVEWWVRRNSDVCSGDVTHWMPLLEPPEACNNSLGFY</sequence>
<feature type="domain" description="DUF551" evidence="1">
    <location>
        <begin position="32"/>
        <end position="52"/>
    </location>
</feature>
<dbReference type="InterPro" id="IPR007539">
    <property type="entry name" value="DUF551"/>
</dbReference>